<dbReference type="Gene3D" id="1.25.40.10">
    <property type="entry name" value="Tetratricopeptide repeat domain"/>
    <property type="match status" value="1"/>
</dbReference>
<dbReference type="AlphaFoldDB" id="A0AAN6IWT1"/>
<evidence type="ECO:0000259" key="3">
    <source>
        <dbReference type="Pfam" id="PF10374"/>
    </source>
</evidence>
<dbReference type="PANTHER" id="PTHR15696">
    <property type="entry name" value="SMG-7 SUPPRESSOR WITH MORPHOLOGICAL EFFECT ON GENITALIA PROTEIN 7"/>
    <property type="match status" value="1"/>
</dbReference>
<organism evidence="4 5">
    <name type="scientific">Exophiala dermatitidis</name>
    <name type="common">Black yeast-like fungus</name>
    <name type="synonym">Wangiella dermatitidis</name>
    <dbReference type="NCBI Taxonomy" id="5970"/>
    <lineage>
        <taxon>Eukaryota</taxon>
        <taxon>Fungi</taxon>
        <taxon>Dikarya</taxon>
        <taxon>Ascomycota</taxon>
        <taxon>Pezizomycotina</taxon>
        <taxon>Eurotiomycetes</taxon>
        <taxon>Chaetothyriomycetidae</taxon>
        <taxon>Chaetothyriales</taxon>
        <taxon>Herpotrichiellaceae</taxon>
        <taxon>Exophiala</taxon>
    </lineage>
</organism>
<evidence type="ECO:0000259" key="2">
    <source>
        <dbReference type="Pfam" id="PF10373"/>
    </source>
</evidence>
<dbReference type="InterPro" id="IPR019458">
    <property type="entry name" value="Est1-like_N"/>
</dbReference>
<evidence type="ECO:0000256" key="1">
    <source>
        <dbReference type="SAM" id="MobiDB-lite"/>
    </source>
</evidence>
<gene>
    <name evidence="4" type="ORF">HRR80_003009</name>
</gene>
<dbReference type="InterPro" id="IPR045153">
    <property type="entry name" value="Est1/Ebs1-like"/>
</dbReference>
<feature type="region of interest" description="Disordered" evidence="1">
    <location>
        <begin position="544"/>
        <end position="585"/>
    </location>
</feature>
<name>A0AAN6IWT1_EXODE</name>
<proteinExistence type="predicted"/>
<feature type="domain" description="DNA/RNA-binding" evidence="2">
    <location>
        <begin position="189"/>
        <end position="466"/>
    </location>
</feature>
<dbReference type="Pfam" id="PF10374">
    <property type="entry name" value="EST1"/>
    <property type="match status" value="1"/>
</dbReference>
<dbReference type="EMBL" id="JAJGCB010000004">
    <property type="protein sequence ID" value="KAJ8992968.1"/>
    <property type="molecule type" value="Genomic_DNA"/>
</dbReference>
<evidence type="ECO:0008006" key="6">
    <source>
        <dbReference type="Google" id="ProtNLM"/>
    </source>
</evidence>
<feature type="compositionally biased region" description="Polar residues" evidence="1">
    <location>
        <begin position="750"/>
        <end position="768"/>
    </location>
</feature>
<protein>
    <recommendedName>
        <fullName evidence="6">Protein SMG7</fullName>
    </recommendedName>
</protein>
<feature type="compositionally biased region" description="Polar residues" evidence="1">
    <location>
        <begin position="714"/>
        <end position="731"/>
    </location>
</feature>
<reference evidence="4" key="1">
    <citation type="submission" date="2023-01" db="EMBL/GenBank/DDBJ databases">
        <title>Exophiala dermititidis isolated from Cystic Fibrosis Patient.</title>
        <authorList>
            <person name="Kurbessoian T."/>
            <person name="Crocker A."/>
            <person name="Murante D."/>
            <person name="Hogan D.A."/>
            <person name="Stajich J.E."/>
        </authorList>
    </citation>
    <scope>NUCLEOTIDE SEQUENCE</scope>
    <source>
        <strain evidence="4">Ex8</strain>
    </source>
</reference>
<accession>A0AAN6IWT1</accession>
<comment type="caution">
    <text evidence="4">The sequence shown here is derived from an EMBL/GenBank/DDBJ whole genome shotgun (WGS) entry which is preliminary data.</text>
</comment>
<feature type="region of interest" description="Disordered" evidence="1">
    <location>
        <begin position="712"/>
        <end position="800"/>
    </location>
</feature>
<dbReference type="Proteomes" id="UP001161757">
    <property type="component" value="Unassembled WGS sequence"/>
</dbReference>
<dbReference type="InterPro" id="IPR011990">
    <property type="entry name" value="TPR-like_helical_dom_sf"/>
</dbReference>
<feature type="compositionally biased region" description="Polar residues" evidence="1">
    <location>
        <begin position="674"/>
        <end position="684"/>
    </location>
</feature>
<feature type="region of interest" description="Disordered" evidence="1">
    <location>
        <begin position="651"/>
        <end position="698"/>
    </location>
</feature>
<evidence type="ECO:0000313" key="4">
    <source>
        <dbReference type="EMBL" id="KAJ8992968.1"/>
    </source>
</evidence>
<dbReference type="SUPFAM" id="SSF48452">
    <property type="entry name" value="TPR-like"/>
    <property type="match status" value="1"/>
</dbReference>
<evidence type="ECO:0000313" key="5">
    <source>
        <dbReference type="Proteomes" id="UP001161757"/>
    </source>
</evidence>
<feature type="domain" description="Telomerase activating protein Est1-like N-terminal" evidence="3">
    <location>
        <begin position="60"/>
        <end position="177"/>
    </location>
</feature>
<dbReference type="PANTHER" id="PTHR15696:SF36">
    <property type="entry name" value="NONSENSE-MEDIATED MRNA DECAY FACTOR"/>
    <property type="match status" value="1"/>
</dbReference>
<dbReference type="Pfam" id="PF10373">
    <property type="entry name" value="EST1_DNA_bind"/>
    <property type="match status" value="1"/>
</dbReference>
<dbReference type="InterPro" id="IPR018834">
    <property type="entry name" value="DNA/RNA-bd_Est1-type"/>
</dbReference>
<sequence length="800" mass="89163">MEENAQEASKAVDHTEKDVLTAVAVKDVAYTTLDQRLARFRSACQDYILHDFAAAVKDEVEARLWNAHSKVNGKFRIWLAQFREGDGRKKPVERRKAEKLYLEFIKSSMRFYRGYIQRLASNFGGIDEIVELAQRFNLDTLSVNKLRPVDEMLKKQIVRSCYSSLVQLGDLSRYRETELQTKERNWGPARGYYDLASALDPTSGISNNQLAVIALADQDHLRAVYHLYRAICVENPAPQAQGNLKLEFRKIRKRYSEGKSKEEDVVKGRSRLQDDFLLFHARSWDDGDHVGDEDEQANVLRLLVDELRVRPHESTIRKFCLINIAAQDVAAKRASSDPGLTRSFETFRRMNTATFITLLELLVEELKAIPSSGRVTPSRASSDPFRLIPITRRVLPHLRLYSGWLLSNAQQLLQNETLQREMATLWRTYAYALSLLRQAFPVITKIPELPYLLDEDGDTLAFSPFSSLVDETRFRGADGRTKPVYGEATVGPRSVQNEMLYRVKCLVKDGLFLCKKEVVGPIPVPLVFAGGRFNFIAEDSTGQEIPLPNMENGTSCIDDEHAPQARGSGSPSHRQRTGPDAPGAMRSAMEDMVNSIVGTEPHASVGGASSLVTPMTPSVEHPLGSTANMMQPPATITALDLVQQLRRSSGALPQGLDLPGVWSSPFTPRPGEAPSSTSRPSTAHRTPRLGTPGPSLNSSERFRAQLELEKEALQNRTSPVPSFEPSPSTDYEGQPQPAYWLRMDGPLHAQPQQSPWASSFPTNLSHETVISPRKPEPSPFGAIGEPRPRSKRTPTSGQAG</sequence>